<reference evidence="2" key="1">
    <citation type="journal article" date="2019" name="Int. J. Syst. Evol. Microbiol.">
        <title>The Global Catalogue of Microorganisms (GCM) 10K type strain sequencing project: providing services to taxonomists for standard genome sequencing and annotation.</title>
        <authorList>
            <consortium name="The Broad Institute Genomics Platform"/>
            <consortium name="The Broad Institute Genome Sequencing Center for Infectious Disease"/>
            <person name="Wu L."/>
            <person name="Ma J."/>
        </authorList>
    </citation>
    <scope>NUCLEOTIDE SEQUENCE [LARGE SCALE GENOMIC DNA]</scope>
    <source>
        <strain evidence="2">CCUG 55609</strain>
    </source>
</reference>
<dbReference type="Proteomes" id="UP001597173">
    <property type="component" value="Unassembled WGS sequence"/>
</dbReference>
<dbReference type="RefSeq" id="WP_374841057.1">
    <property type="nucleotide sequence ID" value="NZ_JBHEEW010000018.1"/>
</dbReference>
<gene>
    <name evidence="1" type="ORF">ACFQ33_20035</name>
</gene>
<dbReference type="Pfam" id="PF10649">
    <property type="entry name" value="DUF2478"/>
    <property type="match status" value="1"/>
</dbReference>
<evidence type="ECO:0000313" key="2">
    <source>
        <dbReference type="Proteomes" id="UP001597173"/>
    </source>
</evidence>
<dbReference type="EMBL" id="JBHTNF010000019">
    <property type="protein sequence ID" value="MFD1330182.1"/>
    <property type="molecule type" value="Genomic_DNA"/>
</dbReference>
<sequence length="171" mass="18548">MTQLAHVSIEGRGETDRFLSVLAERLEMSGLRLSGTVQANTERADRRKCDMDLRVLPDGPTLRISEDRGALSRGCILDHGALEQAVAEVSRRLHGTDLMIVNKFGKREAEGHGMVPVIAEALEAGIPVLAGVNKLNLEHFLSFAGGMSLALPADIRQVVDWCRAQGVPDIV</sequence>
<comment type="caution">
    <text evidence="1">The sequence shown here is derived from an EMBL/GenBank/DDBJ whole genome shotgun (WGS) entry which is preliminary data.</text>
</comment>
<dbReference type="InterPro" id="IPR018912">
    <property type="entry name" value="DUF2478"/>
</dbReference>
<proteinExistence type="predicted"/>
<protein>
    <submittedName>
        <fullName evidence="1">DUF2478 domain-containing protein</fullName>
    </submittedName>
</protein>
<evidence type="ECO:0000313" key="1">
    <source>
        <dbReference type="EMBL" id="MFD1330182.1"/>
    </source>
</evidence>
<accession>A0ABW3Z1Z5</accession>
<keyword evidence="2" id="KW-1185">Reference proteome</keyword>
<organism evidence="1 2">
    <name type="scientific">Mycoplana ramosa</name>
    <name type="common">Mycoplana bullata</name>
    <dbReference type="NCBI Taxonomy" id="40837"/>
    <lineage>
        <taxon>Bacteria</taxon>
        <taxon>Pseudomonadati</taxon>
        <taxon>Pseudomonadota</taxon>
        <taxon>Alphaproteobacteria</taxon>
        <taxon>Hyphomicrobiales</taxon>
        <taxon>Rhizobiaceae</taxon>
        <taxon>Mycoplana</taxon>
    </lineage>
</organism>
<name>A0ABW3Z1Z5_MYCRA</name>